<dbReference type="Proteomes" id="UP000255528">
    <property type="component" value="Unassembled WGS sequence"/>
</dbReference>
<name>A0A381C8C8_9ENTR</name>
<reference evidence="1 2" key="1">
    <citation type="submission" date="2018-06" db="EMBL/GenBank/DDBJ databases">
        <authorList>
            <consortium name="Pathogen Informatics"/>
            <person name="Doyle S."/>
        </authorList>
    </citation>
    <scope>NUCLEOTIDE SEQUENCE [LARGE SCALE GENOMIC DNA]</scope>
    <source>
        <strain evidence="1 2">NCTC12119</strain>
    </source>
</reference>
<proteinExistence type="predicted"/>
<dbReference type="EMBL" id="UIGI01000001">
    <property type="protein sequence ID" value="SUW64067.1"/>
    <property type="molecule type" value="Genomic_DNA"/>
</dbReference>
<dbReference type="RefSeq" id="WP_115628798.1">
    <property type="nucleotide sequence ID" value="NZ_UIGI01000001.1"/>
</dbReference>
<evidence type="ECO:0000313" key="1">
    <source>
        <dbReference type="EMBL" id="SUW64067.1"/>
    </source>
</evidence>
<evidence type="ECO:0000313" key="2">
    <source>
        <dbReference type="Proteomes" id="UP000255528"/>
    </source>
</evidence>
<dbReference type="AlphaFoldDB" id="A0A381C8C8"/>
<protein>
    <submittedName>
        <fullName evidence="1">Uncharacterized protein</fullName>
    </submittedName>
</protein>
<gene>
    <name evidence="1" type="ORF">NCTC12119_02566</name>
</gene>
<sequence length="393" mass="44422">MTIYQLSTRIKSNAPPDSLVYDLSIYRMDSDRNKYSLIDVKQQPIQGNYETLKHPTDNISESLSTIYIMEVTLYRKTMLHTLCVTASPFTRMYTLEEFVSGKAWSIVKRENPCYFVSTGTSKLESEGGKVVKVNISRPERPFIAEQYPIGDPQDPFEKNIIEEQIKNRFNQATFPDQNASSLCGPAAFFYCLQMDRPDVYAQAAKEIWQFGKTKIGALEIAPGDGCRHPEGSFFRNGTRPKILGLDWMTLASLRDSENSILDFDTLDSPVAGITLWQTLTEWFEKAGYIKVFSNVGATQAGIQGMQDLNNYVQKGYKVVSLINDSLLEGSSSERATYPTHWIVWGGPAVQGIDRAVHLNLFSWGQMQDQIKPGKDLSFFINRFFGGLVFKPIK</sequence>
<organism evidence="1 2">
    <name type="scientific">Buttiauxella agrestis</name>
    <dbReference type="NCBI Taxonomy" id="82977"/>
    <lineage>
        <taxon>Bacteria</taxon>
        <taxon>Pseudomonadati</taxon>
        <taxon>Pseudomonadota</taxon>
        <taxon>Gammaproteobacteria</taxon>
        <taxon>Enterobacterales</taxon>
        <taxon>Enterobacteriaceae</taxon>
        <taxon>Buttiauxella</taxon>
    </lineage>
</organism>
<accession>A0A381C8C8</accession>